<reference evidence="1 2" key="2">
    <citation type="journal article" date="2016" name="Genome Announc.">
        <title>Draft Genome Sequence of Erythromycin- and Oxytetracycline-Sensitive Nocardia seriolae Strain U-1 (NBRC 110359).</title>
        <authorList>
            <person name="Imajoh M."/>
            <person name="Sukeda M."/>
            <person name="Shimizu M."/>
            <person name="Yamane J."/>
            <person name="Ohnishi K."/>
            <person name="Oshima S."/>
        </authorList>
    </citation>
    <scope>NUCLEOTIDE SEQUENCE [LARGE SCALE GENOMIC DNA]</scope>
    <source>
        <strain evidence="1 2">U-1</strain>
    </source>
</reference>
<name>A0ABC9YVV5_9NOCA</name>
<keyword evidence="2" id="KW-1185">Reference proteome</keyword>
<organism evidence="1 2">
    <name type="scientific">Nocardia seriolae</name>
    <dbReference type="NCBI Taxonomy" id="37332"/>
    <lineage>
        <taxon>Bacteria</taxon>
        <taxon>Bacillati</taxon>
        <taxon>Actinomycetota</taxon>
        <taxon>Actinomycetes</taxon>
        <taxon>Mycobacteriales</taxon>
        <taxon>Nocardiaceae</taxon>
        <taxon>Nocardia</taxon>
    </lineage>
</organism>
<evidence type="ECO:0000313" key="2">
    <source>
        <dbReference type="Proteomes" id="UP000037179"/>
    </source>
</evidence>
<sequence length="102" mass="10686">MMVPLLRPRKPSGAGVAEIVVPAVSAWAGVPGIANSAPVDATAAVNARVRQPANRMNPPSGFPDRIASHIRGTSLAIWTTDQYENTMAISYPDARAPPIDGL</sequence>
<proteinExistence type="predicted"/>
<protein>
    <submittedName>
        <fullName evidence="1">Uncharacterized protein</fullName>
    </submittedName>
</protein>
<dbReference type="EMBL" id="BBYQ01000059">
    <property type="protein sequence ID" value="GAP29567.1"/>
    <property type="molecule type" value="Genomic_DNA"/>
</dbReference>
<dbReference type="AlphaFoldDB" id="A0ABC9YVV5"/>
<accession>A0ABC9YVV5</accession>
<dbReference type="Proteomes" id="UP000037179">
    <property type="component" value="Unassembled WGS sequence"/>
</dbReference>
<evidence type="ECO:0000313" key="1">
    <source>
        <dbReference type="EMBL" id="GAP29567.1"/>
    </source>
</evidence>
<gene>
    <name evidence="1" type="ORF">NSK11_contig00059-0012</name>
</gene>
<comment type="caution">
    <text evidence="1">The sequence shown here is derived from an EMBL/GenBank/DDBJ whole genome shotgun (WGS) entry which is preliminary data.</text>
</comment>
<reference evidence="2" key="1">
    <citation type="submission" date="2015-07" db="EMBL/GenBank/DDBJ databases">
        <title>Nocardia seriolae U-1 whole genome shotgun sequence.</title>
        <authorList>
            <person name="Imajoh M."/>
            <person name="Fukumoto Y."/>
            <person name="Sukeda M."/>
            <person name="Yamane J."/>
            <person name="Yamasaki K."/>
            <person name="Shimizu M."/>
            <person name="Ohnishi K."/>
            <person name="Oshima S."/>
        </authorList>
    </citation>
    <scope>NUCLEOTIDE SEQUENCE [LARGE SCALE GENOMIC DNA]</scope>
    <source>
        <strain evidence="2">U-1</strain>
    </source>
</reference>